<sequence length="497" mass="50978">MEQQGPIPVPTGKRALRDRLTIPVLAYGGILMAVMQTVVVPLLPDLPRLTGSSAAAVSWTVTATLLAGAVLTPVLGRAGDMYGKRRVLASALTLMTLGSVLCALSSDITVLITARALQGAAAAVVPLSISILRDELPPERRGSAVALMSSTVGIGAALGLPLAALVVQYADWHTMFWLTGLLGAIGVAAVCWAVKESPVRTPGRFDVVGTLGLAAGLVCLLLGVSQGGQWGWTSPPVLALFAATAVIFTLWRRQQLRAARPLVDLRLVAEPRVGLSHVAALLTGFAFYANSLVTAQLVQAPEETGYGLGLSIVATGLCLLPGGVTMLLFSPLSARISAARGPRVTLALGALVIACGYAVRIADSRDLWMIILGATVVATGTTLAYSALPTLILRAVPAEQTASANGVNVLMRTIGQATSSAAVAAVLVHHTSLMGGTPVPTLHGYLVAFGMAGAVALVACAAALTIPGDRPAGSGGKRTEPRRERTRGSRDGALEGA</sequence>
<evidence type="ECO:0000256" key="2">
    <source>
        <dbReference type="ARBA" id="ARBA00022448"/>
    </source>
</evidence>
<feature type="domain" description="Major facilitator superfamily (MFS) profile" evidence="9">
    <location>
        <begin position="21"/>
        <end position="471"/>
    </location>
</feature>
<comment type="caution">
    <text evidence="10">The sequence shown here is derived from an EMBL/GenBank/DDBJ whole genome shotgun (WGS) entry which is preliminary data.</text>
</comment>
<keyword evidence="6" id="KW-0046">Antibiotic resistance</keyword>
<feature type="transmembrane region" description="Helical" evidence="8">
    <location>
        <begin position="20"/>
        <end position="43"/>
    </location>
</feature>
<dbReference type="CDD" id="cd17504">
    <property type="entry name" value="MFS_MMR_MDR_like"/>
    <property type="match status" value="1"/>
</dbReference>
<dbReference type="PROSITE" id="PS50850">
    <property type="entry name" value="MFS"/>
    <property type="match status" value="1"/>
</dbReference>
<keyword evidence="11" id="KW-1185">Reference proteome</keyword>
<dbReference type="InterPro" id="IPR020846">
    <property type="entry name" value="MFS_dom"/>
</dbReference>
<dbReference type="AlphaFoldDB" id="A0ABD5F1T7"/>
<evidence type="ECO:0000313" key="10">
    <source>
        <dbReference type="EMBL" id="MDT0440090.1"/>
    </source>
</evidence>
<dbReference type="GO" id="GO:0046677">
    <property type="term" value="P:response to antibiotic"/>
    <property type="evidence" value="ECO:0007669"/>
    <property type="project" value="UniProtKB-KW"/>
</dbReference>
<keyword evidence="4 8" id="KW-1133">Transmembrane helix</keyword>
<dbReference type="RefSeq" id="WP_093831899.1">
    <property type="nucleotide sequence ID" value="NZ_JAVRES010000036.1"/>
</dbReference>
<dbReference type="EMBL" id="JAVRES010000036">
    <property type="protein sequence ID" value="MDT0440090.1"/>
    <property type="molecule type" value="Genomic_DNA"/>
</dbReference>
<feature type="transmembrane region" description="Helical" evidence="8">
    <location>
        <begin position="144"/>
        <end position="169"/>
    </location>
</feature>
<keyword evidence="5 8" id="KW-0472">Membrane</keyword>
<feature type="transmembrane region" description="Helical" evidence="8">
    <location>
        <begin position="55"/>
        <end position="75"/>
    </location>
</feature>
<dbReference type="PANTHER" id="PTHR42718">
    <property type="entry name" value="MAJOR FACILITATOR SUPERFAMILY MULTIDRUG TRANSPORTER MFSC"/>
    <property type="match status" value="1"/>
</dbReference>
<dbReference type="GO" id="GO:0005886">
    <property type="term" value="C:plasma membrane"/>
    <property type="evidence" value="ECO:0007669"/>
    <property type="project" value="UniProtKB-SubCell"/>
</dbReference>
<gene>
    <name evidence="10" type="ORF">RM877_36080</name>
</gene>
<feature type="transmembrane region" description="Helical" evidence="8">
    <location>
        <begin position="230"/>
        <end position="251"/>
    </location>
</feature>
<feature type="region of interest" description="Disordered" evidence="7">
    <location>
        <begin position="469"/>
        <end position="497"/>
    </location>
</feature>
<evidence type="ECO:0000256" key="4">
    <source>
        <dbReference type="ARBA" id="ARBA00022989"/>
    </source>
</evidence>
<feature type="transmembrane region" description="Helical" evidence="8">
    <location>
        <begin position="175"/>
        <end position="193"/>
    </location>
</feature>
<dbReference type="PANTHER" id="PTHR42718:SF9">
    <property type="entry name" value="MAJOR FACILITATOR SUPERFAMILY MULTIDRUG TRANSPORTER MFSC"/>
    <property type="match status" value="1"/>
</dbReference>
<evidence type="ECO:0000256" key="3">
    <source>
        <dbReference type="ARBA" id="ARBA00022692"/>
    </source>
</evidence>
<reference evidence="11" key="1">
    <citation type="submission" date="2023-07" db="EMBL/GenBank/DDBJ databases">
        <title>30 novel species of actinomycetes from the DSMZ collection.</title>
        <authorList>
            <person name="Nouioui I."/>
        </authorList>
    </citation>
    <scope>NUCLEOTIDE SEQUENCE [LARGE SCALE GENOMIC DNA]</scope>
    <source>
        <strain evidence="11">DSM 41981</strain>
    </source>
</reference>
<evidence type="ECO:0000256" key="1">
    <source>
        <dbReference type="ARBA" id="ARBA00004651"/>
    </source>
</evidence>
<evidence type="ECO:0000256" key="6">
    <source>
        <dbReference type="ARBA" id="ARBA00023251"/>
    </source>
</evidence>
<feature type="transmembrane region" description="Helical" evidence="8">
    <location>
        <begin position="205"/>
        <end position="224"/>
    </location>
</feature>
<accession>A0ABD5F1T7</accession>
<keyword evidence="2" id="KW-0813">Transport</keyword>
<evidence type="ECO:0000256" key="5">
    <source>
        <dbReference type="ARBA" id="ARBA00023136"/>
    </source>
</evidence>
<dbReference type="Gene3D" id="1.20.1250.20">
    <property type="entry name" value="MFS general substrate transporter like domains"/>
    <property type="match status" value="2"/>
</dbReference>
<feature type="transmembrane region" description="Helical" evidence="8">
    <location>
        <begin position="309"/>
        <end position="332"/>
    </location>
</feature>
<feature type="transmembrane region" description="Helical" evidence="8">
    <location>
        <begin position="368"/>
        <end position="388"/>
    </location>
</feature>
<organism evidence="10 11">
    <name type="scientific">Streptomyces doudnae</name>
    <dbReference type="NCBI Taxonomy" id="3075536"/>
    <lineage>
        <taxon>Bacteria</taxon>
        <taxon>Bacillati</taxon>
        <taxon>Actinomycetota</taxon>
        <taxon>Actinomycetes</taxon>
        <taxon>Kitasatosporales</taxon>
        <taxon>Streptomycetaceae</taxon>
        <taxon>Streptomyces</taxon>
    </lineage>
</organism>
<evidence type="ECO:0000259" key="9">
    <source>
        <dbReference type="PROSITE" id="PS50850"/>
    </source>
</evidence>
<name>A0ABD5F1T7_9ACTN</name>
<feature type="transmembrane region" description="Helical" evidence="8">
    <location>
        <begin position="442"/>
        <end position="464"/>
    </location>
</feature>
<feature type="transmembrane region" description="Helical" evidence="8">
    <location>
        <begin position="344"/>
        <end position="362"/>
    </location>
</feature>
<feature type="transmembrane region" description="Helical" evidence="8">
    <location>
        <begin position="87"/>
        <end position="106"/>
    </location>
</feature>
<evidence type="ECO:0000313" key="11">
    <source>
        <dbReference type="Proteomes" id="UP001183535"/>
    </source>
</evidence>
<dbReference type="InterPro" id="IPR036259">
    <property type="entry name" value="MFS_trans_sf"/>
</dbReference>
<keyword evidence="3 8" id="KW-0812">Transmembrane</keyword>
<dbReference type="Proteomes" id="UP001183535">
    <property type="component" value="Unassembled WGS sequence"/>
</dbReference>
<feature type="transmembrane region" description="Helical" evidence="8">
    <location>
        <begin position="272"/>
        <end position="289"/>
    </location>
</feature>
<dbReference type="SUPFAM" id="SSF103473">
    <property type="entry name" value="MFS general substrate transporter"/>
    <property type="match status" value="1"/>
</dbReference>
<evidence type="ECO:0000256" key="8">
    <source>
        <dbReference type="SAM" id="Phobius"/>
    </source>
</evidence>
<comment type="subcellular location">
    <subcellularLocation>
        <location evidence="1">Cell membrane</location>
        <topology evidence="1">Multi-pass membrane protein</topology>
    </subcellularLocation>
</comment>
<evidence type="ECO:0000256" key="7">
    <source>
        <dbReference type="SAM" id="MobiDB-lite"/>
    </source>
</evidence>
<feature type="compositionally biased region" description="Basic and acidic residues" evidence="7">
    <location>
        <begin position="477"/>
        <end position="497"/>
    </location>
</feature>
<feature type="transmembrane region" description="Helical" evidence="8">
    <location>
        <begin position="112"/>
        <end position="132"/>
    </location>
</feature>
<proteinExistence type="predicted"/>
<dbReference type="InterPro" id="IPR011701">
    <property type="entry name" value="MFS"/>
</dbReference>
<protein>
    <submittedName>
        <fullName evidence="10">MFS transporter</fullName>
    </submittedName>
</protein>
<feature type="transmembrane region" description="Helical" evidence="8">
    <location>
        <begin position="409"/>
        <end position="430"/>
    </location>
</feature>
<dbReference type="Pfam" id="PF07690">
    <property type="entry name" value="MFS_1"/>
    <property type="match status" value="1"/>
</dbReference>